<keyword evidence="3" id="KW-1185">Reference proteome</keyword>
<evidence type="ECO:0000256" key="1">
    <source>
        <dbReference type="SAM" id="MobiDB-lite"/>
    </source>
</evidence>
<protein>
    <submittedName>
        <fullName evidence="2">Uncharacterized protein</fullName>
    </submittedName>
</protein>
<dbReference type="EMBL" id="JAUESC010000002">
    <property type="protein sequence ID" value="KAK0605351.1"/>
    <property type="molecule type" value="Genomic_DNA"/>
</dbReference>
<gene>
    <name evidence="2" type="ORF">LWI29_025808</name>
</gene>
<evidence type="ECO:0000313" key="2">
    <source>
        <dbReference type="EMBL" id="KAK0605351.1"/>
    </source>
</evidence>
<feature type="region of interest" description="Disordered" evidence="1">
    <location>
        <begin position="1"/>
        <end position="31"/>
    </location>
</feature>
<comment type="caution">
    <text evidence="2">The sequence shown here is derived from an EMBL/GenBank/DDBJ whole genome shotgun (WGS) entry which is preliminary data.</text>
</comment>
<dbReference type="Proteomes" id="UP001168877">
    <property type="component" value="Unassembled WGS sequence"/>
</dbReference>
<reference evidence="2" key="1">
    <citation type="journal article" date="2022" name="Plant J.">
        <title>Strategies of tolerance reflected in two North American maple genomes.</title>
        <authorList>
            <person name="McEvoy S.L."/>
            <person name="Sezen U.U."/>
            <person name="Trouern-Trend A."/>
            <person name="McMahon S.M."/>
            <person name="Schaberg P.G."/>
            <person name="Yang J."/>
            <person name="Wegrzyn J.L."/>
            <person name="Swenson N.G."/>
        </authorList>
    </citation>
    <scope>NUCLEOTIDE SEQUENCE</scope>
    <source>
        <strain evidence="2">NS2018</strain>
    </source>
</reference>
<name>A0AA39W7N9_ACESA</name>
<feature type="compositionally biased region" description="Basic and acidic residues" evidence="1">
    <location>
        <begin position="16"/>
        <end position="25"/>
    </location>
</feature>
<reference evidence="2" key="2">
    <citation type="submission" date="2023-06" db="EMBL/GenBank/DDBJ databases">
        <authorList>
            <person name="Swenson N.G."/>
            <person name="Wegrzyn J.L."/>
            <person name="Mcevoy S.L."/>
        </authorList>
    </citation>
    <scope>NUCLEOTIDE SEQUENCE</scope>
    <source>
        <strain evidence="2">NS2018</strain>
        <tissue evidence="2">Leaf</tissue>
    </source>
</reference>
<proteinExistence type="predicted"/>
<evidence type="ECO:0000313" key="3">
    <source>
        <dbReference type="Proteomes" id="UP001168877"/>
    </source>
</evidence>
<sequence>MSGPPPAVEGGGTEAVEGHQHDHRSSGSSVEQALQARLLGGAHNYLFCSTSPQSTDAAHDFASFPFDIVLAMDNKNPSKTALTTTLKATIVMRAVSVAAITPEKYGSESNNSRKESKPGTRTVIVVSRFTLRLRASATRFVMPALCFRTKVCVQVVPVNWISRVKFVGCLSLRLLSPTWVSVGSNRLRTAFAFMHWSAHLQSKCPTGGEVLHPYEATLQYPGQRSLYRVQLHCLAREEVLNPYRATPQYPHERPLHCLAEEEVHCPAREEVLNPCRATPQYPHERPVHCLSVYLSPARASPLEPHNEKGYSYASESMSPEVSVSYRPTPCVAHL</sequence>
<organism evidence="2 3">
    <name type="scientific">Acer saccharum</name>
    <name type="common">Sugar maple</name>
    <dbReference type="NCBI Taxonomy" id="4024"/>
    <lineage>
        <taxon>Eukaryota</taxon>
        <taxon>Viridiplantae</taxon>
        <taxon>Streptophyta</taxon>
        <taxon>Embryophyta</taxon>
        <taxon>Tracheophyta</taxon>
        <taxon>Spermatophyta</taxon>
        <taxon>Magnoliopsida</taxon>
        <taxon>eudicotyledons</taxon>
        <taxon>Gunneridae</taxon>
        <taxon>Pentapetalae</taxon>
        <taxon>rosids</taxon>
        <taxon>malvids</taxon>
        <taxon>Sapindales</taxon>
        <taxon>Sapindaceae</taxon>
        <taxon>Hippocastanoideae</taxon>
        <taxon>Acereae</taxon>
        <taxon>Acer</taxon>
    </lineage>
</organism>
<dbReference type="AlphaFoldDB" id="A0AA39W7N9"/>
<accession>A0AA39W7N9</accession>